<keyword evidence="2" id="KW-1185">Reference proteome</keyword>
<dbReference type="EMBL" id="JYDQ01000222">
    <property type="protein sequence ID" value="KRY10645.1"/>
    <property type="molecule type" value="Genomic_DNA"/>
</dbReference>
<protein>
    <submittedName>
        <fullName evidence="1">Uncharacterized protein</fullName>
    </submittedName>
</protein>
<name>A0A0V0ZDN1_9BILA</name>
<organism evidence="1 2">
    <name type="scientific">Trichinella patagoniensis</name>
    <dbReference type="NCBI Taxonomy" id="990121"/>
    <lineage>
        <taxon>Eukaryota</taxon>
        <taxon>Metazoa</taxon>
        <taxon>Ecdysozoa</taxon>
        <taxon>Nematoda</taxon>
        <taxon>Enoplea</taxon>
        <taxon>Dorylaimia</taxon>
        <taxon>Trichinellida</taxon>
        <taxon>Trichinellidae</taxon>
        <taxon>Trichinella</taxon>
    </lineage>
</organism>
<dbReference type="AlphaFoldDB" id="A0A0V0ZDN1"/>
<gene>
    <name evidence="1" type="ORF">T12_9650</name>
</gene>
<accession>A0A0V0ZDN1</accession>
<dbReference type="Proteomes" id="UP000054783">
    <property type="component" value="Unassembled WGS sequence"/>
</dbReference>
<sequence length="102" mass="11318">MAYRSVLYIGNCPSVRNIQVICIPEEPGMSNSGLEFCGYENHSSITLMVVCDFNGILYFLRILKSYGYDSLLIRTLLGLPTTLERGASVYGALTFVDQCSYA</sequence>
<proteinExistence type="predicted"/>
<evidence type="ECO:0000313" key="2">
    <source>
        <dbReference type="Proteomes" id="UP000054783"/>
    </source>
</evidence>
<evidence type="ECO:0000313" key="1">
    <source>
        <dbReference type="EMBL" id="KRY10645.1"/>
    </source>
</evidence>
<reference evidence="1 2" key="1">
    <citation type="submission" date="2015-01" db="EMBL/GenBank/DDBJ databases">
        <title>Evolution of Trichinella species and genotypes.</title>
        <authorList>
            <person name="Korhonen P.K."/>
            <person name="Edoardo P."/>
            <person name="Giuseppe L.R."/>
            <person name="Gasser R.B."/>
        </authorList>
    </citation>
    <scope>NUCLEOTIDE SEQUENCE [LARGE SCALE GENOMIC DNA]</scope>
    <source>
        <strain evidence="1">ISS2496</strain>
    </source>
</reference>
<comment type="caution">
    <text evidence="1">The sequence shown here is derived from an EMBL/GenBank/DDBJ whole genome shotgun (WGS) entry which is preliminary data.</text>
</comment>